<evidence type="ECO:0000256" key="6">
    <source>
        <dbReference type="HAMAP-Rule" id="MF_00900"/>
    </source>
</evidence>
<dbReference type="InterPro" id="IPR030394">
    <property type="entry name" value="G_HFLX_dom"/>
</dbReference>
<feature type="binding site" evidence="8">
    <location>
        <position position="222"/>
    </location>
    <ligand>
        <name>Mg(2+)</name>
        <dbReference type="ChEBI" id="CHEBI:18420"/>
    </ligand>
</feature>
<protein>
    <recommendedName>
        <fullName evidence="6">GTPase HflX</fullName>
    </recommendedName>
    <alternativeName>
        <fullName evidence="6">GTP-binding protein HflX</fullName>
    </alternativeName>
</protein>
<dbReference type="Pfam" id="PF13167">
    <property type="entry name" value="GTP-bdg_N"/>
    <property type="match status" value="1"/>
</dbReference>
<dbReference type="HAMAP" id="MF_00900">
    <property type="entry name" value="GTPase_HflX"/>
    <property type="match status" value="1"/>
</dbReference>
<feature type="coiled-coil region" evidence="9">
    <location>
        <begin position="175"/>
        <end position="202"/>
    </location>
</feature>
<dbReference type="InterPro" id="IPR025121">
    <property type="entry name" value="GTPase_HflX_N"/>
</dbReference>
<evidence type="ECO:0000256" key="4">
    <source>
        <dbReference type="ARBA" id="ARBA00022842"/>
    </source>
</evidence>
<feature type="binding site" evidence="7">
    <location>
        <begin position="215"/>
        <end position="222"/>
    </location>
    <ligand>
        <name>GTP</name>
        <dbReference type="ChEBI" id="CHEBI:37565"/>
    </ligand>
</feature>
<keyword evidence="5 6" id="KW-0342">GTP-binding</keyword>
<dbReference type="PIRSF" id="PIRSF006809">
    <property type="entry name" value="GTP-binding_hflX_prd"/>
    <property type="match status" value="1"/>
</dbReference>
<dbReference type="Pfam" id="PF01926">
    <property type="entry name" value="MMR_HSR1"/>
    <property type="match status" value="1"/>
</dbReference>
<reference evidence="11 12" key="1">
    <citation type="journal article" date="2010" name="Stand. Genomic Sci.">
        <title>Complete genome sequence of Ilyobacter polytropus type strain (CuHbu1).</title>
        <authorList>
            <person name="Sikorski J."/>
            <person name="Chertkov O."/>
            <person name="Lapidus A."/>
            <person name="Nolan M."/>
            <person name="Lucas S."/>
            <person name="Del Rio T.G."/>
            <person name="Tice H."/>
            <person name="Cheng J.F."/>
            <person name="Tapia R."/>
            <person name="Han C."/>
            <person name="Goodwin L."/>
            <person name="Pitluck S."/>
            <person name="Liolios K."/>
            <person name="Ivanova N."/>
            <person name="Mavromatis K."/>
            <person name="Mikhailova N."/>
            <person name="Pati A."/>
            <person name="Chen A."/>
            <person name="Palaniappan K."/>
            <person name="Land M."/>
            <person name="Hauser L."/>
            <person name="Chang Y.J."/>
            <person name="Jeffries C.D."/>
            <person name="Brambilla E."/>
            <person name="Yasawong M."/>
            <person name="Rohde M."/>
            <person name="Pukall R."/>
            <person name="Spring S."/>
            <person name="Goker M."/>
            <person name="Woyke T."/>
            <person name="Bristow J."/>
            <person name="Eisen J.A."/>
            <person name="Markowitz V."/>
            <person name="Hugenholtz P."/>
            <person name="Kyrpides N.C."/>
            <person name="Klenk H.P."/>
        </authorList>
    </citation>
    <scope>NUCLEOTIDE SEQUENCE [LARGE SCALE GENOMIC DNA]</scope>
    <source>
        <strain evidence="12">ATCC 51220 / DSM 2926 / LMG 16218 / CuHBu1</strain>
        <plasmid evidence="12">pILYOP01</plasmid>
    </source>
</reference>
<dbReference type="RefSeq" id="WP_013389187.1">
    <property type="nucleotide sequence ID" value="NC_014633.1"/>
</dbReference>
<evidence type="ECO:0000256" key="5">
    <source>
        <dbReference type="ARBA" id="ARBA00023134"/>
    </source>
</evidence>
<dbReference type="InterPro" id="IPR005225">
    <property type="entry name" value="Small_GTP-bd"/>
</dbReference>
<proteinExistence type="inferred from homology"/>
<comment type="similarity">
    <text evidence="6">Belongs to the TRAFAC class OBG-HflX-like GTPase superfamily. HflX GTPase family.</text>
</comment>
<dbReference type="OrthoDB" id="9812272at2"/>
<evidence type="ECO:0000313" key="12">
    <source>
        <dbReference type="Proteomes" id="UP000006875"/>
    </source>
</evidence>
<sequence length="441" mass="50296">MINISSEYIFNKNIRGRAILAGLDVYQKGESINLEDSLNELKELAGAASIEVIDIITQSREKMESSTYMGKGKIEEIRDQAIRKNADMVIFDDELSGIQIRNLERIIGVEIIDRTSLILDIFGHRAKSKEGKLQVELAMLKYQKPRLIGLGGELSRTGAGIGTRGLGETKLELDRRVISKRISDIEKELEEVKKQREVQRKQRKRTSIPTVALVGYTNAGKSTIMNHLMQMEEEEDTRTKSFVKDMLFATLDPFHRKIKLEDNLEFILIDTVGFVSKLPHDLVESFKSTLEEVEEASLLLYVVDISREDYKHQLKVTRNVVEELNVKDTPFLVVYNKIDKLSSEELEKTGDIFEKSVYISAIEGKGIGELLKEIEKEIFKTSKEVTLLIPFSRGDISSYILDSTRVIQQEYTGDGLLVTTFLKPEDVEKYKQYILKDSDKD</sequence>
<evidence type="ECO:0000256" key="8">
    <source>
        <dbReference type="PIRSR" id="PIRSR006809-2"/>
    </source>
</evidence>
<dbReference type="Gene3D" id="3.40.50.11060">
    <property type="entry name" value="GTPase HflX, N-terminal domain"/>
    <property type="match status" value="1"/>
</dbReference>
<organism evidence="11 12">
    <name type="scientific">Ilyobacter polytropus (strain ATCC 51220 / DSM 2926 / LMG 16218 / CuHBu1)</name>
    <dbReference type="NCBI Taxonomy" id="572544"/>
    <lineage>
        <taxon>Bacteria</taxon>
        <taxon>Fusobacteriati</taxon>
        <taxon>Fusobacteriota</taxon>
        <taxon>Fusobacteriia</taxon>
        <taxon>Fusobacteriales</taxon>
        <taxon>Fusobacteriaceae</taxon>
        <taxon>Ilyobacter</taxon>
    </lineage>
</organism>
<gene>
    <name evidence="6" type="primary">hflX</name>
    <name evidence="11" type="ordered locus">Ilyop_2780</name>
</gene>
<evidence type="ECO:0000256" key="3">
    <source>
        <dbReference type="ARBA" id="ARBA00022741"/>
    </source>
</evidence>
<keyword evidence="1 6" id="KW-0963">Cytoplasm</keyword>
<keyword evidence="3 6" id="KW-0547">Nucleotide-binding</keyword>
<keyword evidence="12" id="KW-1185">Reference proteome</keyword>
<dbReference type="GO" id="GO:0005737">
    <property type="term" value="C:cytoplasm"/>
    <property type="evidence" value="ECO:0007669"/>
    <property type="project" value="UniProtKB-SubCell"/>
</dbReference>
<keyword evidence="9" id="KW-0175">Coiled coil</keyword>
<dbReference type="Gene3D" id="3.40.50.300">
    <property type="entry name" value="P-loop containing nucleotide triphosphate hydrolases"/>
    <property type="match status" value="1"/>
</dbReference>
<dbReference type="GO" id="GO:0046872">
    <property type="term" value="F:metal ion binding"/>
    <property type="evidence" value="ECO:0007669"/>
    <property type="project" value="UniProtKB-KW"/>
</dbReference>
<dbReference type="PRINTS" id="PR00326">
    <property type="entry name" value="GTP1OBG"/>
</dbReference>
<dbReference type="HOGENOM" id="CLU_019597_2_2_0"/>
<dbReference type="GO" id="GO:0003924">
    <property type="term" value="F:GTPase activity"/>
    <property type="evidence" value="ECO:0007669"/>
    <property type="project" value="UniProtKB-UniRule"/>
</dbReference>
<evidence type="ECO:0000256" key="2">
    <source>
        <dbReference type="ARBA" id="ARBA00022723"/>
    </source>
</evidence>
<dbReference type="InterPro" id="IPR027417">
    <property type="entry name" value="P-loop_NTPase"/>
</dbReference>
<evidence type="ECO:0000256" key="7">
    <source>
        <dbReference type="PIRSR" id="PIRSR006809-1"/>
    </source>
</evidence>
<keyword evidence="2 8" id="KW-0479">Metal-binding</keyword>
<accession>E3HD59</accession>
<keyword evidence="4 8" id="KW-0460">Magnesium</keyword>
<evidence type="ECO:0000256" key="9">
    <source>
        <dbReference type="SAM" id="Coils"/>
    </source>
</evidence>
<dbReference type="InterPro" id="IPR016496">
    <property type="entry name" value="GTPase_HflX"/>
</dbReference>
<dbReference type="Pfam" id="PF16360">
    <property type="entry name" value="GTP-bdg_M"/>
    <property type="match status" value="1"/>
</dbReference>
<keyword evidence="11" id="KW-0614">Plasmid</keyword>
<feature type="binding site" evidence="8">
    <location>
        <position position="250"/>
    </location>
    <ligand>
        <name>Mg(2+)</name>
        <dbReference type="ChEBI" id="CHEBI:18420"/>
    </ligand>
</feature>
<dbReference type="GO" id="GO:0043022">
    <property type="term" value="F:ribosome binding"/>
    <property type="evidence" value="ECO:0007669"/>
    <property type="project" value="TreeGrafter"/>
</dbReference>
<comment type="subunit">
    <text evidence="6">Monomer. Associates with the 50S ribosomal subunit.</text>
</comment>
<dbReference type="CDD" id="cd01878">
    <property type="entry name" value="HflX"/>
    <property type="match status" value="1"/>
</dbReference>
<dbReference type="EMBL" id="CP002282">
    <property type="protein sequence ID" value="ADO84535.1"/>
    <property type="molecule type" value="Genomic_DNA"/>
</dbReference>
<dbReference type="PANTHER" id="PTHR10229">
    <property type="entry name" value="GTP-BINDING PROTEIN HFLX"/>
    <property type="match status" value="1"/>
</dbReference>
<geneLocation type="plasmid" evidence="11 12">
    <name>pILYOP01</name>
</geneLocation>
<feature type="binding site" evidence="7">
    <location>
        <begin position="336"/>
        <end position="339"/>
    </location>
    <ligand>
        <name>GTP</name>
        <dbReference type="ChEBI" id="CHEBI:37565"/>
    </ligand>
</feature>
<feature type="binding site" evidence="7">
    <location>
        <begin position="248"/>
        <end position="252"/>
    </location>
    <ligand>
        <name>GTP</name>
        <dbReference type="ChEBI" id="CHEBI:37565"/>
    </ligand>
</feature>
<comment type="cofactor">
    <cofactor evidence="8">
        <name>Mg(2+)</name>
        <dbReference type="ChEBI" id="CHEBI:18420"/>
    </cofactor>
</comment>
<name>E3HD59_ILYPC</name>
<comment type="subcellular location">
    <subcellularLocation>
        <location evidence="6">Cytoplasm</location>
    </subcellularLocation>
    <text evidence="6">May associate with membranes.</text>
</comment>
<feature type="domain" description="Hflx-type G" evidence="10">
    <location>
        <begin position="209"/>
        <end position="382"/>
    </location>
</feature>
<dbReference type="Gene3D" id="6.10.250.2860">
    <property type="match status" value="1"/>
</dbReference>
<dbReference type="InterPro" id="IPR042108">
    <property type="entry name" value="GTPase_HflX_N_sf"/>
</dbReference>
<comment type="function">
    <text evidence="6">GTPase that associates with the 50S ribosomal subunit and may have a role during protein synthesis or ribosome biogenesis.</text>
</comment>
<dbReference type="InterPro" id="IPR006073">
    <property type="entry name" value="GTP-bd"/>
</dbReference>
<dbReference type="NCBIfam" id="TIGR03156">
    <property type="entry name" value="GTP_HflX"/>
    <property type="match status" value="1"/>
</dbReference>
<feature type="binding site" evidence="7">
    <location>
        <begin position="270"/>
        <end position="273"/>
    </location>
    <ligand>
        <name>GTP</name>
        <dbReference type="ChEBI" id="CHEBI:37565"/>
    </ligand>
</feature>
<evidence type="ECO:0000259" key="10">
    <source>
        <dbReference type="PROSITE" id="PS51705"/>
    </source>
</evidence>
<dbReference type="PANTHER" id="PTHR10229:SF0">
    <property type="entry name" value="GTP-BINDING PROTEIN 6-RELATED"/>
    <property type="match status" value="1"/>
</dbReference>
<dbReference type="FunFam" id="3.40.50.11060:FF:000001">
    <property type="entry name" value="GTPase HflX"/>
    <property type="match status" value="1"/>
</dbReference>
<evidence type="ECO:0000256" key="1">
    <source>
        <dbReference type="ARBA" id="ARBA00022490"/>
    </source>
</evidence>
<dbReference type="AlphaFoldDB" id="E3HD59"/>
<dbReference type="NCBIfam" id="TIGR00231">
    <property type="entry name" value="small_GTP"/>
    <property type="match status" value="1"/>
</dbReference>
<dbReference type="PROSITE" id="PS51705">
    <property type="entry name" value="G_HFLX"/>
    <property type="match status" value="1"/>
</dbReference>
<dbReference type="GO" id="GO:0005525">
    <property type="term" value="F:GTP binding"/>
    <property type="evidence" value="ECO:0007669"/>
    <property type="project" value="UniProtKB-UniRule"/>
</dbReference>
<dbReference type="SUPFAM" id="SSF52540">
    <property type="entry name" value="P-loop containing nucleoside triphosphate hydrolases"/>
    <property type="match status" value="1"/>
</dbReference>
<dbReference type="KEGG" id="ipo:Ilyop_2780"/>
<evidence type="ECO:0000313" key="11">
    <source>
        <dbReference type="EMBL" id="ADO84535.1"/>
    </source>
</evidence>
<dbReference type="Proteomes" id="UP000006875">
    <property type="component" value="Plasmid pILYOP01"/>
</dbReference>
<dbReference type="InterPro" id="IPR032305">
    <property type="entry name" value="GTP-bd_M"/>
</dbReference>